<feature type="domain" description="ABC transmembrane type-2" evidence="9">
    <location>
        <begin position="136"/>
        <end position="372"/>
    </location>
</feature>
<feature type="transmembrane region" description="Helical" evidence="8">
    <location>
        <begin position="176"/>
        <end position="196"/>
    </location>
</feature>
<evidence type="ECO:0000256" key="2">
    <source>
        <dbReference type="ARBA" id="ARBA00007783"/>
    </source>
</evidence>
<dbReference type="InterPro" id="IPR047817">
    <property type="entry name" value="ABC2_TM_bact-type"/>
</dbReference>
<comment type="caution">
    <text evidence="10">The sequence shown here is derived from an EMBL/GenBank/DDBJ whole genome shotgun (WGS) entry which is preliminary data.</text>
</comment>
<feature type="transmembrane region" description="Helical" evidence="8">
    <location>
        <begin position="350"/>
        <end position="367"/>
    </location>
</feature>
<dbReference type="EMBL" id="QUNF01000012">
    <property type="protein sequence ID" value="REG86391.1"/>
    <property type="molecule type" value="Genomic_DNA"/>
</dbReference>
<evidence type="ECO:0000259" key="9">
    <source>
        <dbReference type="PROSITE" id="PS51012"/>
    </source>
</evidence>
<sequence>MRTLLFLLRKEFKQIFRNKSLLPMIFAMPLIQLVVMPLAADYEIKNINISIVDHDRSPYSQQLISKITASGYFVLADFGDSFDAAFQQIEEEKSDLILEIPAGFERNLVRDKREKLFIAVNAINGTKANLGGAYLNQIIQNYNAEVRLEWINPARFNTIPQVEVASSNWFNPFMNYRFFMVPGILAFLVTMVAAYMSALNIVKEKEVGTIEQINVTPIKKYQFILGKLIPFWIIGVVIFSIGLFFVSRILYGIVPIGSVFLLYGFLAIYLVALLGLGLLISTYSDTQQQAMSVAFFIMMIFLLMSGLFTPIDSMPEWAQIVAYSNPLTYFIEVMRMVMLKGSGFLDIARHLLVMIGFAIFFNTWAVLNYHKST</sequence>
<dbReference type="InterPro" id="IPR051449">
    <property type="entry name" value="ABC-2_transporter_component"/>
</dbReference>
<evidence type="ECO:0000313" key="10">
    <source>
        <dbReference type="EMBL" id="REG86391.1"/>
    </source>
</evidence>
<evidence type="ECO:0000256" key="7">
    <source>
        <dbReference type="ARBA" id="ARBA00023136"/>
    </source>
</evidence>
<dbReference type="InterPro" id="IPR013525">
    <property type="entry name" value="ABC2_TM"/>
</dbReference>
<protein>
    <submittedName>
        <fullName evidence="10">ABC-2 type transport system permease protein</fullName>
    </submittedName>
</protein>
<dbReference type="PROSITE" id="PS51012">
    <property type="entry name" value="ABC_TM2"/>
    <property type="match status" value="1"/>
</dbReference>
<name>A0A3E0DWE6_9BACT</name>
<reference evidence="10 11" key="1">
    <citation type="submission" date="2018-08" db="EMBL/GenBank/DDBJ databases">
        <title>Genomic Encyclopedia of Archaeal and Bacterial Type Strains, Phase II (KMG-II): from individual species to whole genera.</title>
        <authorList>
            <person name="Goeker M."/>
        </authorList>
    </citation>
    <scope>NUCLEOTIDE SEQUENCE [LARGE SCALE GENOMIC DNA]</scope>
    <source>
        <strain evidence="10 11">DSM 15986</strain>
    </source>
</reference>
<evidence type="ECO:0000256" key="5">
    <source>
        <dbReference type="ARBA" id="ARBA00022692"/>
    </source>
</evidence>
<dbReference type="GO" id="GO:0005886">
    <property type="term" value="C:plasma membrane"/>
    <property type="evidence" value="ECO:0007669"/>
    <property type="project" value="UniProtKB-SubCell"/>
</dbReference>
<keyword evidence="5 8" id="KW-0812">Transmembrane</keyword>
<keyword evidence="11" id="KW-1185">Reference proteome</keyword>
<gene>
    <name evidence="10" type="ORF">C8N25_11295</name>
</gene>
<dbReference type="Gene3D" id="3.40.1710.10">
    <property type="entry name" value="abc type-2 transporter like domain"/>
    <property type="match status" value="1"/>
</dbReference>
<evidence type="ECO:0000256" key="1">
    <source>
        <dbReference type="ARBA" id="ARBA00004651"/>
    </source>
</evidence>
<dbReference type="GO" id="GO:0140359">
    <property type="term" value="F:ABC-type transporter activity"/>
    <property type="evidence" value="ECO:0007669"/>
    <property type="project" value="InterPro"/>
</dbReference>
<comment type="subcellular location">
    <subcellularLocation>
        <location evidence="1">Cell membrane</location>
        <topology evidence="1">Multi-pass membrane protein</topology>
    </subcellularLocation>
</comment>
<evidence type="ECO:0000256" key="8">
    <source>
        <dbReference type="SAM" id="Phobius"/>
    </source>
</evidence>
<keyword evidence="3" id="KW-0813">Transport</keyword>
<dbReference type="PANTHER" id="PTHR30294">
    <property type="entry name" value="MEMBRANE COMPONENT OF ABC TRANSPORTER YHHJ-RELATED"/>
    <property type="match status" value="1"/>
</dbReference>
<dbReference type="AlphaFoldDB" id="A0A3E0DWE6"/>
<evidence type="ECO:0000256" key="3">
    <source>
        <dbReference type="ARBA" id="ARBA00022448"/>
    </source>
</evidence>
<dbReference type="Pfam" id="PF12698">
    <property type="entry name" value="ABC2_membrane_3"/>
    <property type="match status" value="1"/>
</dbReference>
<dbReference type="PANTHER" id="PTHR30294:SF29">
    <property type="entry name" value="MULTIDRUG ABC TRANSPORTER PERMEASE YBHS-RELATED"/>
    <property type="match status" value="1"/>
</dbReference>
<evidence type="ECO:0000313" key="11">
    <source>
        <dbReference type="Proteomes" id="UP000256405"/>
    </source>
</evidence>
<accession>A0A3E0DWE6</accession>
<feature type="transmembrane region" description="Helical" evidence="8">
    <location>
        <begin position="21"/>
        <end position="40"/>
    </location>
</feature>
<keyword evidence="6 8" id="KW-1133">Transmembrane helix</keyword>
<keyword evidence="7 8" id="KW-0472">Membrane</keyword>
<organism evidence="10 11">
    <name type="scientific">Algoriphagus antarcticus</name>
    <dbReference type="NCBI Taxonomy" id="238540"/>
    <lineage>
        <taxon>Bacteria</taxon>
        <taxon>Pseudomonadati</taxon>
        <taxon>Bacteroidota</taxon>
        <taxon>Cytophagia</taxon>
        <taxon>Cytophagales</taxon>
        <taxon>Cyclobacteriaceae</taxon>
        <taxon>Algoriphagus</taxon>
    </lineage>
</organism>
<evidence type="ECO:0000256" key="4">
    <source>
        <dbReference type="ARBA" id="ARBA00022475"/>
    </source>
</evidence>
<dbReference type="Proteomes" id="UP000256405">
    <property type="component" value="Unassembled WGS sequence"/>
</dbReference>
<dbReference type="RefSeq" id="WP_086541177.1">
    <property type="nucleotide sequence ID" value="NZ_MSSW01000019.1"/>
</dbReference>
<evidence type="ECO:0000256" key="6">
    <source>
        <dbReference type="ARBA" id="ARBA00022989"/>
    </source>
</evidence>
<keyword evidence="4" id="KW-1003">Cell membrane</keyword>
<feature type="transmembrane region" description="Helical" evidence="8">
    <location>
        <begin position="260"/>
        <end position="280"/>
    </location>
</feature>
<dbReference type="OrthoDB" id="9808686at2"/>
<feature type="transmembrane region" description="Helical" evidence="8">
    <location>
        <begin position="292"/>
        <end position="311"/>
    </location>
</feature>
<proteinExistence type="inferred from homology"/>
<feature type="transmembrane region" description="Helical" evidence="8">
    <location>
        <begin position="229"/>
        <end position="254"/>
    </location>
</feature>
<comment type="similarity">
    <text evidence="2">Belongs to the ABC-2 integral membrane protein family.</text>
</comment>